<dbReference type="Proteomes" id="UP000616201">
    <property type="component" value="Unassembled WGS sequence"/>
</dbReference>
<gene>
    <name evidence="2" type="ORF">C4F49_00570</name>
</gene>
<dbReference type="SUPFAM" id="SSF53474">
    <property type="entry name" value="alpha/beta-Hydrolases"/>
    <property type="match status" value="1"/>
</dbReference>
<evidence type="ECO:0000259" key="1">
    <source>
        <dbReference type="Pfam" id="PF00561"/>
    </source>
</evidence>
<dbReference type="InterPro" id="IPR000073">
    <property type="entry name" value="AB_hydrolase_1"/>
</dbReference>
<protein>
    <submittedName>
        <fullName evidence="2">3-oxoadipate enol-lactonase</fullName>
    </submittedName>
</protein>
<dbReference type="RefSeq" id="WP_196934513.1">
    <property type="nucleotide sequence ID" value="NZ_MU158698.1"/>
</dbReference>
<dbReference type="GO" id="GO:0003824">
    <property type="term" value="F:catalytic activity"/>
    <property type="evidence" value="ECO:0007669"/>
    <property type="project" value="InterPro"/>
</dbReference>
<evidence type="ECO:0000313" key="2">
    <source>
        <dbReference type="EMBL" id="MBE8712172.1"/>
    </source>
</evidence>
<reference evidence="2" key="1">
    <citation type="submission" date="2018-02" db="EMBL/GenBank/DDBJ databases">
        <authorList>
            <person name="Vasarhelyi B.M."/>
            <person name="Deshmukh S."/>
            <person name="Balint B."/>
            <person name="Kukolya J."/>
        </authorList>
    </citation>
    <scope>NUCLEOTIDE SEQUENCE</scope>
    <source>
        <strain evidence="2">KB22</strain>
    </source>
</reference>
<sequence length="275" mass="30857">MADRLIKSSKLRVGDISISYYSKKATDKERQVIIFLHGFPFNKNSWRDQLSALADDVTGIAIDIRGHGNSTSGHGFFSIDVFAKDLRVFMEKLEIEKAVLCGVSMGGYIVLRTFQLIPDKISGLILSDTHSKADDDKGKQKRFDSIQAVLQFGRRPFAIGFIENLFTKETIDEKPETVELIKSSIRRNSVNSICATLLALASRTDTTSSLEKIKVPTLVIRGKEDKITPENLMSELANDIPGAEYIQFENCGHLPNLEDPERFNQVLKDFLEKVN</sequence>
<dbReference type="AlphaFoldDB" id="A0A928UWR0"/>
<dbReference type="PANTHER" id="PTHR43798">
    <property type="entry name" value="MONOACYLGLYCEROL LIPASE"/>
    <property type="match status" value="1"/>
</dbReference>
<keyword evidence="3" id="KW-1185">Reference proteome</keyword>
<comment type="caution">
    <text evidence="2">The sequence shown here is derived from an EMBL/GenBank/DDBJ whole genome shotgun (WGS) entry which is preliminary data.</text>
</comment>
<organism evidence="2 3">
    <name type="scientific">Sphingobacterium hungaricum</name>
    <dbReference type="NCBI Taxonomy" id="2082723"/>
    <lineage>
        <taxon>Bacteria</taxon>
        <taxon>Pseudomonadati</taxon>
        <taxon>Bacteroidota</taxon>
        <taxon>Sphingobacteriia</taxon>
        <taxon>Sphingobacteriales</taxon>
        <taxon>Sphingobacteriaceae</taxon>
        <taxon>Sphingobacterium</taxon>
    </lineage>
</organism>
<dbReference type="Gene3D" id="3.40.50.1820">
    <property type="entry name" value="alpha/beta hydrolase"/>
    <property type="match status" value="1"/>
</dbReference>
<name>A0A928UWR0_9SPHI</name>
<dbReference type="PRINTS" id="PR00111">
    <property type="entry name" value="ABHYDROLASE"/>
</dbReference>
<proteinExistence type="predicted"/>
<dbReference type="Pfam" id="PF00561">
    <property type="entry name" value="Abhydrolase_1"/>
    <property type="match status" value="1"/>
</dbReference>
<dbReference type="EMBL" id="PRDK01000001">
    <property type="protein sequence ID" value="MBE8712172.1"/>
    <property type="molecule type" value="Genomic_DNA"/>
</dbReference>
<feature type="domain" description="AB hydrolase-1" evidence="1">
    <location>
        <begin position="32"/>
        <end position="260"/>
    </location>
</feature>
<dbReference type="PRINTS" id="PR00412">
    <property type="entry name" value="EPOXHYDRLASE"/>
</dbReference>
<evidence type="ECO:0000313" key="3">
    <source>
        <dbReference type="Proteomes" id="UP000616201"/>
    </source>
</evidence>
<dbReference type="InterPro" id="IPR050266">
    <property type="entry name" value="AB_hydrolase_sf"/>
</dbReference>
<dbReference type="InterPro" id="IPR000639">
    <property type="entry name" value="Epox_hydrolase-like"/>
</dbReference>
<dbReference type="InterPro" id="IPR029058">
    <property type="entry name" value="AB_hydrolase_fold"/>
</dbReference>
<accession>A0A928UWR0</accession>